<dbReference type="PANTHER" id="PTHR30105">
    <property type="entry name" value="UNCHARACTERIZED YIBQ-RELATED"/>
    <property type="match status" value="1"/>
</dbReference>
<gene>
    <name evidence="1" type="ORF">SAMN05421693_10585</name>
</gene>
<name>A0A1H9AI75_9GAMM</name>
<dbReference type="Proteomes" id="UP000199496">
    <property type="component" value="Unassembled WGS sequence"/>
</dbReference>
<evidence type="ECO:0008006" key="3">
    <source>
        <dbReference type="Google" id="ProtNLM"/>
    </source>
</evidence>
<dbReference type="PANTHER" id="PTHR30105:SF2">
    <property type="entry name" value="DIVERGENT POLYSACCHARIDE DEACETYLASE SUPERFAMILY"/>
    <property type="match status" value="1"/>
</dbReference>
<evidence type="ECO:0000313" key="1">
    <source>
        <dbReference type="EMBL" id="SEP76410.1"/>
    </source>
</evidence>
<organism evidence="1 2">
    <name type="scientific">Ectothiorhodospira magna</name>
    <dbReference type="NCBI Taxonomy" id="867345"/>
    <lineage>
        <taxon>Bacteria</taxon>
        <taxon>Pseudomonadati</taxon>
        <taxon>Pseudomonadota</taxon>
        <taxon>Gammaproteobacteria</taxon>
        <taxon>Chromatiales</taxon>
        <taxon>Ectothiorhodospiraceae</taxon>
        <taxon>Ectothiorhodospira</taxon>
    </lineage>
</organism>
<dbReference type="InterPro" id="IPR011330">
    <property type="entry name" value="Glyco_hydro/deAcase_b/a-brl"/>
</dbReference>
<dbReference type="Pfam" id="PF04748">
    <property type="entry name" value="Polysacc_deac_2"/>
    <property type="match status" value="1"/>
</dbReference>
<dbReference type="EMBL" id="FOFO01000005">
    <property type="protein sequence ID" value="SEP76410.1"/>
    <property type="molecule type" value="Genomic_DNA"/>
</dbReference>
<reference evidence="1 2" key="1">
    <citation type="submission" date="2016-10" db="EMBL/GenBank/DDBJ databases">
        <authorList>
            <person name="de Groot N.N."/>
        </authorList>
    </citation>
    <scope>NUCLEOTIDE SEQUENCE [LARGE SCALE GENOMIC DNA]</scope>
    <source>
        <strain evidence="1 2">B7-7</strain>
    </source>
</reference>
<keyword evidence="2" id="KW-1185">Reference proteome</keyword>
<evidence type="ECO:0000313" key="2">
    <source>
        <dbReference type="Proteomes" id="UP000199496"/>
    </source>
</evidence>
<protein>
    <recommendedName>
        <fullName evidence="3">Divergent polysaccharide deacetylase</fullName>
    </recommendedName>
</protein>
<dbReference type="InterPro" id="IPR006837">
    <property type="entry name" value="Divergent_DAC"/>
</dbReference>
<sequence length="274" mass="30056">MGRSGGHALMACLLLCLLTVPLGAGERMPFIAIIIDDLGNDLTEARRTAALPGAITCAVLPHLPFSVAAADLAHQQGKEVMLHLPMQADSGHDPGPGAIEVDLDEQETRLRVQQALASLPHVRGVNNHMGSRLSREYHHLAWVMSELRAQGPDLYYVDSRTHAQTLGYRVAAWAGIETTQRDVFLDARPHDAAFAHMQLQHLIHLARTRGHALAIGHPYPATLQMLEDMLPTLAARGIQLLPVSEYLKQKEELRQWHASLSPSPTVARKLKPSP</sequence>
<dbReference type="CDD" id="cd10936">
    <property type="entry name" value="CE4_DAC2"/>
    <property type="match status" value="1"/>
</dbReference>
<dbReference type="AlphaFoldDB" id="A0A1H9AI75"/>
<dbReference type="Gene3D" id="3.20.20.370">
    <property type="entry name" value="Glycoside hydrolase/deacetylase"/>
    <property type="match status" value="1"/>
</dbReference>
<accession>A0A1H9AI75</accession>
<proteinExistence type="predicted"/>
<dbReference type="STRING" id="867345.SAMN05421693_10585"/>
<dbReference type="GO" id="GO:0005975">
    <property type="term" value="P:carbohydrate metabolic process"/>
    <property type="evidence" value="ECO:0007669"/>
    <property type="project" value="InterPro"/>
</dbReference>
<dbReference type="SUPFAM" id="SSF88713">
    <property type="entry name" value="Glycoside hydrolase/deacetylase"/>
    <property type="match status" value="1"/>
</dbReference>